<comment type="caution">
    <text evidence="3">The sequence shown here is derived from an EMBL/GenBank/DDBJ whole genome shotgun (WGS) entry which is preliminary data.</text>
</comment>
<feature type="compositionally biased region" description="Low complexity" evidence="1">
    <location>
        <begin position="119"/>
        <end position="153"/>
    </location>
</feature>
<keyword evidence="2" id="KW-1133">Transmembrane helix</keyword>
<name>A0A849CAZ4_9NOCA</name>
<accession>A0A849CAZ4</accession>
<dbReference type="Proteomes" id="UP000586827">
    <property type="component" value="Unassembled WGS sequence"/>
</dbReference>
<evidence type="ECO:0000256" key="1">
    <source>
        <dbReference type="SAM" id="MobiDB-lite"/>
    </source>
</evidence>
<dbReference type="RefSeq" id="WP_067526985.1">
    <property type="nucleotide sequence ID" value="NZ_JABELX010000018.1"/>
</dbReference>
<protein>
    <submittedName>
        <fullName evidence="3">Uncharacterized protein</fullName>
    </submittedName>
</protein>
<organism evidence="3 4">
    <name type="scientific">Nocardia uniformis</name>
    <dbReference type="NCBI Taxonomy" id="53432"/>
    <lineage>
        <taxon>Bacteria</taxon>
        <taxon>Bacillati</taxon>
        <taxon>Actinomycetota</taxon>
        <taxon>Actinomycetes</taxon>
        <taxon>Mycobacteriales</taxon>
        <taxon>Nocardiaceae</taxon>
        <taxon>Nocardia</taxon>
    </lineage>
</organism>
<keyword evidence="2" id="KW-0812">Transmembrane</keyword>
<evidence type="ECO:0000256" key="2">
    <source>
        <dbReference type="SAM" id="Phobius"/>
    </source>
</evidence>
<reference evidence="3 4" key="1">
    <citation type="submission" date="2020-05" db="EMBL/GenBank/DDBJ databases">
        <title>MicrobeNet Type strains.</title>
        <authorList>
            <person name="Nicholson A.C."/>
        </authorList>
    </citation>
    <scope>NUCLEOTIDE SEQUENCE [LARGE SCALE GENOMIC DNA]</scope>
    <source>
        <strain evidence="3 4">JCM 3224</strain>
    </source>
</reference>
<feature type="compositionally biased region" description="Low complexity" evidence="1">
    <location>
        <begin position="24"/>
        <end position="49"/>
    </location>
</feature>
<evidence type="ECO:0000313" key="4">
    <source>
        <dbReference type="Proteomes" id="UP000586827"/>
    </source>
</evidence>
<dbReference type="AlphaFoldDB" id="A0A849CAZ4"/>
<proteinExistence type="predicted"/>
<sequence>MTYGNGPIDPRQQGWGQPGGQGWGQPNDQGWGQPSGQPDQSGGHQMPYGGPYPPGPMSDPSAPYQQSPHVQPNWSAPQPNPPSGNRGPLIALAVVSAIAVVVVGAVAIWAANRDDEADPVATATTTSAVAGTTTSASPTTTTTSAVPTSQAPAGAIPNRPSVTPPRDGRAGPVAGVTYGPGEDLYRFDASGDVPFEYDLPGTWGCLVGSTKITVTAVKVCRDETGGTDAGGWIGIDACADNCSEAAYLTFRDKLPIDAPDWRVIDANTQYAELSGDLNGKQVLRVAMTYTFASAAGGPLDTIAFVQMTGAPTDKTTMQKILNEVRIRAEG</sequence>
<keyword evidence="2" id="KW-0472">Membrane</keyword>
<feature type="region of interest" description="Disordered" evidence="1">
    <location>
        <begin position="117"/>
        <end position="171"/>
    </location>
</feature>
<feature type="transmembrane region" description="Helical" evidence="2">
    <location>
        <begin position="89"/>
        <end position="111"/>
    </location>
</feature>
<feature type="compositionally biased region" description="Polar residues" evidence="1">
    <location>
        <begin position="65"/>
        <end position="77"/>
    </location>
</feature>
<gene>
    <name evidence="3" type="ORF">HLB23_35075</name>
</gene>
<keyword evidence="4" id="KW-1185">Reference proteome</keyword>
<feature type="region of interest" description="Disordered" evidence="1">
    <location>
        <begin position="1"/>
        <end position="82"/>
    </location>
</feature>
<dbReference type="EMBL" id="JABELX010000018">
    <property type="protein sequence ID" value="NNH75016.1"/>
    <property type="molecule type" value="Genomic_DNA"/>
</dbReference>
<evidence type="ECO:0000313" key="3">
    <source>
        <dbReference type="EMBL" id="NNH75016.1"/>
    </source>
</evidence>